<keyword evidence="5" id="KW-1133">Transmembrane helix</keyword>
<dbReference type="InterPro" id="IPR027417">
    <property type="entry name" value="P-loop_NTPase"/>
</dbReference>
<dbReference type="Pfam" id="PF00005">
    <property type="entry name" value="ABC_tran"/>
    <property type="match status" value="2"/>
</dbReference>
<dbReference type="PROSITE" id="PS50893">
    <property type="entry name" value="ABC_TRANSPORTER_2"/>
    <property type="match status" value="2"/>
</dbReference>
<accession>A0A6P8KPZ5</accession>
<sequence>MPCQICHVFCLLVWKNFQKQKHHKLVLVLSLVLPVMSSLFLLFIRSSSDSNMRDYSIRAEAELLEFSWSSLIDKIHERRAKMTSKQRNFTTNVFIPDIRVAFAPNSNAALRQLMADALGKLSMSEDKIVDFGNCNDMRIHAASEHYLASVCFRNVDDSLNGLPTVLNFAIIMPSELRNYEDTWIGDSWKETTTLMDRDVAEDDEYDEDGYTDYMGEGFVPLQYHISMQFLRATAAKVEKLPKVLMRRFNENPNVLLSEGIGTSVVLLILLGFMFPVTVLTTLIVEERELGQRYMLETLNASATLQMATWFLNVFAHFLITSLLITILLKIQWNGATAAINKCPWPILLCFLISYGCAVTSLIILMASAMRRSRVAMVMAPIIWILLALPLLSKKELLSDGPDVFYGFVTVLLCNVSFSRGLSKIFYIEDYTLGVTIGKYMFYRVSHSDFGLFVPIVCFYIQTIFCILLALIFENNTYVWLAIRVKSLLKRYHATKSAVGGLKREVPAVSFSKTSAQALIEFRGVWQMYSKSTFVVQDITMSVYPGEVVALLGHNSSGKSTIVKMLYGLTKPKLGEIYLSGFNIVTQRKEARKNASISMSHKSLFTEFVVLDHLVFLSRLRGLSKIKAKLEAKALLRYLKLEDWEKSPVNELTSGQRRVLQFLCAFAGGKQIVILDKPFDGIDEQRTSLFYTLILEQKKNRSIFFTSNNQKVASGIADRIFVIAKGKLQAFGTEKKLCRMLNESYRLLIFGNEKCSFRDVYAFMANFIPEMEMDSILADCASFLIKHKYHTELISLIDNLARVKHELNVYSFEVHECSIDDILVSLYTRVESTLEFGQPGLQTLPVSGQEEPAKWRFLIPIMHLLEELRQLLIADTRNWFIPILKLTLPSLVVVWTLSMPYFWHNCRQPGHITFPMSDHGDGIILMQKDSLHGELLVASEEYAKVGVTEVGKSVDITTFIYNYEYKNCLLSDADIMEAVIFSNAQIEVLFNTKWPHTAPDSLAQALNSLAVAFIGGEAGIKVELEVLPFSTIHTLQLHLNIDGYDLIFASCLSFCFCCIWSIPLLHMTLSRDGRYNYVELIAGMPTIVLIVAFLIYDLLVVLLALFPINIAVIFFHWDLLMDSNIHIYSVYVMFLIAACVLSLNILIAIMPISDMPFVYLNVLLAYSLGILVYIAVKELWPFTNPNTAHFLLLDFHPFYALLHNLMRIASISEKIWLCSDRQIYETSVYADQCQTIPNCCDDDAQEFYHLRYLCCVYLLLVVVWISIFIFLKSHMVKRRPRQPKYFWDSDPDSKYDQNILHIMEPSELENTWIHEKSRVSTLERNHIESKALHVEHLSVFFGLRAALKHIDFMVNRYQVMSIFGANGTGKSVLLKTILGIYTPSSGRIISSKRVPYKSKDLECHMVGYSAQEFQTMRSLTVMETWYLILRIRRSKRSSLRTEATKLCKIFGLYKYRFNSLSICSQGVLKRLSLGIALISDAELILLDDPFTHLDIVSQRSMLHIIHDLRRFGHSVIYTCSDTAYSTPALRMATLSYPGIAVIGEREELQQNYYASYYMVETRIHLAELGSPIDFDSQSSEAKEDRAGTTGTLWRRRHQEFSAAFTDSADRWKYLKLCGVIENVFPHAIIKNVSFPRVCFWLSSHMYPMSRIVDTLHRNKQDFHSYSVSQPSVNCVFLSIHSQKHNKDAYPY</sequence>
<dbReference type="InterPro" id="IPR003593">
    <property type="entry name" value="AAA+_ATPase"/>
</dbReference>
<dbReference type="GO" id="GO:0016020">
    <property type="term" value="C:membrane"/>
    <property type="evidence" value="ECO:0007669"/>
    <property type="project" value="InterPro"/>
</dbReference>
<feature type="transmembrane region" description="Helical" evidence="5">
    <location>
        <begin position="1126"/>
        <end position="1149"/>
    </location>
</feature>
<feature type="transmembrane region" description="Helical" evidence="5">
    <location>
        <begin position="403"/>
        <end position="421"/>
    </location>
</feature>
<evidence type="ECO:0000259" key="6">
    <source>
        <dbReference type="PROSITE" id="PS50893"/>
    </source>
</evidence>
<keyword evidence="3" id="KW-0547">Nucleotide-binding</keyword>
<keyword evidence="5" id="KW-0812">Transmembrane</keyword>
<dbReference type="GO" id="GO:0140359">
    <property type="term" value="F:ABC-type transporter activity"/>
    <property type="evidence" value="ECO:0007669"/>
    <property type="project" value="InterPro"/>
</dbReference>
<dbReference type="Proteomes" id="UP000515162">
    <property type="component" value="Chromosome X"/>
</dbReference>
<feature type="domain" description="ABC transporter" evidence="6">
    <location>
        <begin position="1331"/>
        <end position="1560"/>
    </location>
</feature>
<evidence type="ECO:0000256" key="5">
    <source>
        <dbReference type="SAM" id="Phobius"/>
    </source>
</evidence>
<dbReference type="SMART" id="SM00382">
    <property type="entry name" value="AAA"/>
    <property type="match status" value="2"/>
</dbReference>
<feature type="transmembrane region" description="Helical" evidence="5">
    <location>
        <begin position="1045"/>
        <end position="1064"/>
    </location>
</feature>
<dbReference type="GO" id="GO:0005319">
    <property type="term" value="F:lipid transporter activity"/>
    <property type="evidence" value="ECO:0007669"/>
    <property type="project" value="TreeGrafter"/>
</dbReference>
<dbReference type="InterPro" id="IPR003439">
    <property type="entry name" value="ABC_transporter-like_ATP-bd"/>
</dbReference>
<feature type="transmembrane region" description="Helical" evidence="5">
    <location>
        <begin position="25"/>
        <end position="44"/>
    </location>
</feature>
<dbReference type="PANTHER" id="PTHR19229:SF36">
    <property type="entry name" value="ATP-BINDING CASSETTE SUB-FAMILY A MEMBER 2"/>
    <property type="match status" value="1"/>
</dbReference>
<name>A0A6P8KPZ5_DROMA</name>
<proteinExistence type="predicted"/>
<evidence type="ECO:0000256" key="4">
    <source>
        <dbReference type="ARBA" id="ARBA00022840"/>
    </source>
</evidence>
<dbReference type="SUPFAM" id="SSF52540">
    <property type="entry name" value="P-loop containing nucleoside triphosphate hydrolases"/>
    <property type="match status" value="2"/>
</dbReference>
<feature type="transmembrane region" description="Helical" evidence="5">
    <location>
        <begin position="344"/>
        <end position="367"/>
    </location>
</feature>
<keyword evidence="1" id="KW-0813">Transport</keyword>
<feature type="domain" description="ABC transporter" evidence="6">
    <location>
        <begin position="519"/>
        <end position="749"/>
    </location>
</feature>
<feature type="transmembrane region" description="Helical" evidence="5">
    <location>
        <begin position="1249"/>
        <end position="1270"/>
    </location>
</feature>
<keyword evidence="4 8" id="KW-0067">ATP-binding</keyword>
<dbReference type="RefSeq" id="XP_033169112.1">
    <property type="nucleotide sequence ID" value="XM_033313221.1"/>
</dbReference>
<dbReference type="GO" id="GO:0016887">
    <property type="term" value="F:ATP hydrolysis activity"/>
    <property type="evidence" value="ECO:0007669"/>
    <property type="project" value="InterPro"/>
</dbReference>
<evidence type="ECO:0000256" key="2">
    <source>
        <dbReference type="ARBA" id="ARBA00022737"/>
    </source>
</evidence>
<keyword evidence="7" id="KW-1185">Reference proteome</keyword>
<feature type="transmembrane region" description="Helical" evidence="5">
    <location>
        <begin position="374"/>
        <end position="391"/>
    </location>
</feature>
<feature type="transmembrane region" description="Helical" evidence="5">
    <location>
        <begin position="309"/>
        <end position="332"/>
    </location>
</feature>
<dbReference type="PANTHER" id="PTHR19229">
    <property type="entry name" value="ATP-BINDING CASSETTE TRANSPORTER SUBFAMILY A ABCA"/>
    <property type="match status" value="1"/>
</dbReference>
<feature type="transmembrane region" description="Helical" evidence="5">
    <location>
        <begin position="260"/>
        <end position="284"/>
    </location>
</feature>
<dbReference type="CDD" id="cd03263">
    <property type="entry name" value="ABC_subfamily_A"/>
    <property type="match status" value="1"/>
</dbReference>
<reference evidence="8" key="1">
    <citation type="submission" date="2025-08" db="UniProtKB">
        <authorList>
            <consortium name="RefSeq"/>
        </authorList>
    </citation>
    <scope>IDENTIFICATION</scope>
    <source>
        <strain evidence="8">Mau12</strain>
        <tissue evidence="8">Whole Body</tissue>
    </source>
</reference>
<dbReference type="GeneID" id="117146745"/>
<gene>
    <name evidence="8" type="primary">LOC117146745</name>
</gene>
<dbReference type="Gene3D" id="3.40.50.300">
    <property type="entry name" value="P-loop containing nucleotide triphosphate hydrolases"/>
    <property type="match status" value="2"/>
</dbReference>
<evidence type="ECO:0000256" key="3">
    <source>
        <dbReference type="ARBA" id="ARBA00022741"/>
    </source>
</evidence>
<organism evidence="7 8">
    <name type="scientific">Drosophila mauritiana</name>
    <name type="common">Fruit fly</name>
    <dbReference type="NCBI Taxonomy" id="7226"/>
    <lineage>
        <taxon>Eukaryota</taxon>
        <taxon>Metazoa</taxon>
        <taxon>Ecdysozoa</taxon>
        <taxon>Arthropoda</taxon>
        <taxon>Hexapoda</taxon>
        <taxon>Insecta</taxon>
        <taxon>Pterygota</taxon>
        <taxon>Neoptera</taxon>
        <taxon>Endopterygota</taxon>
        <taxon>Diptera</taxon>
        <taxon>Brachycera</taxon>
        <taxon>Muscomorpha</taxon>
        <taxon>Ephydroidea</taxon>
        <taxon>Drosophilidae</taxon>
        <taxon>Drosophila</taxon>
        <taxon>Sophophora</taxon>
    </lineage>
</organism>
<feature type="transmembrane region" description="Helical" evidence="5">
    <location>
        <begin position="1156"/>
        <end position="1175"/>
    </location>
</feature>
<evidence type="ECO:0000313" key="8">
    <source>
        <dbReference type="RefSeq" id="XP_033169112.1"/>
    </source>
</evidence>
<feature type="transmembrane region" description="Helical" evidence="5">
    <location>
        <begin position="1085"/>
        <end position="1114"/>
    </location>
</feature>
<evidence type="ECO:0000256" key="1">
    <source>
        <dbReference type="ARBA" id="ARBA00022448"/>
    </source>
</evidence>
<feature type="transmembrane region" description="Helical" evidence="5">
    <location>
        <begin position="449"/>
        <end position="472"/>
    </location>
</feature>
<dbReference type="InterPro" id="IPR026082">
    <property type="entry name" value="ABCA"/>
</dbReference>
<evidence type="ECO:0000313" key="7">
    <source>
        <dbReference type="Proteomes" id="UP000515162"/>
    </source>
</evidence>
<keyword evidence="2" id="KW-0677">Repeat</keyword>
<dbReference type="CDD" id="cd03230">
    <property type="entry name" value="ABC_DR_subfamily_A"/>
    <property type="match status" value="1"/>
</dbReference>
<dbReference type="GO" id="GO:0005524">
    <property type="term" value="F:ATP binding"/>
    <property type="evidence" value="ECO:0007669"/>
    <property type="project" value="UniProtKB-KW"/>
</dbReference>
<protein>
    <submittedName>
        <fullName evidence="8">ATP-binding cassette sub-family A member 17</fullName>
    </submittedName>
</protein>
<keyword evidence="5" id="KW-0472">Membrane</keyword>